<dbReference type="AlphaFoldDB" id="A0A4S8LUA1"/>
<gene>
    <name evidence="3" type="ORF">K435DRAFT_800160</name>
</gene>
<accession>A0A4S8LUA1</accession>
<reference evidence="3 4" key="1">
    <citation type="journal article" date="2019" name="Nat. Ecol. Evol.">
        <title>Megaphylogeny resolves global patterns of mushroom evolution.</title>
        <authorList>
            <person name="Varga T."/>
            <person name="Krizsan K."/>
            <person name="Foldi C."/>
            <person name="Dima B."/>
            <person name="Sanchez-Garcia M."/>
            <person name="Sanchez-Ramirez S."/>
            <person name="Szollosi G.J."/>
            <person name="Szarkandi J.G."/>
            <person name="Papp V."/>
            <person name="Albert L."/>
            <person name="Andreopoulos W."/>
            <person name="Angelini C."/>
            <person name="Antonin V."/>
            <person name="Barry K.W."/>
            <person name="Bougher N.L."/>
            <person name="Buchanan P."/>
            <person name="Buyck B."/>
            <person name="Bense V."/>
            <person name="Catcheside P."/>
            <person name="Chovatia M."/>
            <person name="Cooper J."/>
            <person name="Damon W."/>
            <person name="Desjardin D."/>
            <person name="Finy P."/>
            <person name="Geml J."/>
            <person name="Haridas S."/>
            <person name="Hughes K."/>
            <person name="Justo A."/>
            <person name="Karasinski D."/>
            <person name="Kautmanova I."/>
            <person name="Kiss B."/>
            <person name="Kocsube S."/>
            <person name="Kotiranta H."/>
            <person name="LaButti K.M."/>
            <person name="Lechner B.E."/>
            <person name="Liimatainen K."/>
            <person name="Lipzen A."/>
            <person name="Lukacs Z."/>
            <person name="Mihaltcheva S."/>
            <person name="Morgado L.N."/>
            <person name="Niskanen T."/>
            <person name="Noordeloos M.E."/>
            <person name="Ohm R.A."/>
            <person name="Ortiz-Santana B."/>
            <person name="Ovrebo C."/>
            <person name="Racz N."/>
            <person name="Riley R."/>
            <person name="Savchenko A."/>
            <person name="Shiryaev A."/>
            <person name="Soop K."/>
            <person name="Spirin V."/>
            <person name="Szebenyi C."/>
            <person name="Tomsovsky M."/>
            <person name="Tulloss R.E."/>
            <person name="Uehling J."/>
            <person name="Grigoriev I.V."/>
            <person name="Vagvolgyi C."/>
            <person name="Papp T."/>
            <person name="Martin F.M."/>
            <person name="Miettinen O."/>
            <person name="Hibbett D.S."/>
            <person name="Nagy L.G."/>
        </authorList>
    </citation>
    <scope>NUCLEOTIDE SEQUENCE [LARGE SCALE GENOMIC DNA]</scope>
    <source>
        <strain evidence="3 4">CBS 962.96</strain>
    </source>
</reference>
<keyword evidence="4" id="KW-1185">Reference proteome</keyword>
<evidence type="ECO:0000256" key="1">
    <source>
        <dbReference type="SAM" id="MobiDB-lite"/>
    </source>
</evidence>
<name>A0A4S8LUA1_DENBC</name>
<dbReference type="Proteomes" id="UP000297245">
    <property type="component" value="Unassembled WGS sequence"/>
</dbReference>
<organism evidence="3 4">
    <name type="scientific">Dendrothele bispora (strain CBS 962.96)</name>
    <dbReference type="NCBI Taxonomy" id="1314807"/>
    <lineage>
        <taxon>Eukaryota</taxon>
        <taxon>Fungi</taxon>
        <taxon>Dikarya</taxon>
        <taxon>Basidiomycota</taxon>
        <taxon>Agaricomycotina</taxon>
        <taxon>Agaricomycetes</taxon>
        <taxon>Agaricomycetidae</taxon>
        <taxon>Agaricales</taxon>
        <taxon>Agaricales incertae sedis</taxon>
        <taxon>Dendrothele</taxon>
    </lineage>
</organism>
<feature type="transmembrane region" description="Helical" evidence="2">
    <location>
        <begin position="45"/>
        <end position="66"/>
    </location>
</feature>
<dbReference type="OrthoDB" id="2535938at2759"/>
<evidence type="ECO:0000313" key="4">
    <source>
        <dbReference type="Proteomes" id="UP000297245"/>
    </source>
</evidence>
<proteinExistence type="predicted"/>
<feature type="region of interest" description="Disordered" evidence="1">
    <location>
        <begin position="696"/>
        <end position="719"/>
    </location>
</feature>
<evidence type="ECO:0000256" key="2">
    <source>
        <dbReference type="SAM" id="Phobius"/>
    </source>
</evidence>
<sequence length="772" mass="86516">MQVCESASMDCEHLILASFKWELPASQLVRSSIPDSDPRKDKSKIGVLGVLLGSVYILVLIAAFSLRTLCSRHISAPGLEAFGNLLKTPDSYSTQVNTVNLIKSKLLPLLGKLRSDISSLRVPTFLSSRLSQSLNLGENFYAGDICSSDKFFNSFFQQSVLLIQRDATLWESIFPSNSIYPEASRRLDSINSFYLRATGNLSSSHETFSSDLMPWREGDPASTDQRSIVRSNVSSCRSSLNILNNDNFVQFPIPFRFTSNTKVPYPKTHEPQLAWTDEERKKALKALEPSSLEEFRKKVQANFNDKGLAKKGGSWIKLKRELIKGKEIQVNGEDGIVFNIDGTMPEHLKANLLESLNLALRGYSKEDQLTENNTSDNPTFTALHFSYYSKYGTEGTFVPKDIHPHKLKNKNTTRTNHSQFLTRESADMRDHPEQYRQICDALELVLRWVVEKRLKRHPDLFSEIEGEVDIYPLNDTNPVHPFSSFVINLNVKTQAHRDGGDKNGCIVLVLGDHIGGGVCLETGSGGFPCCLASSPMSSPTTHVSETIPDNDNSRFLQDILEHLEGIRDGQRQIIRNQATLTTSVQNLQTVQTFLWEELRSVKDKVEQLRHSFLYEMDPEVESASIQANVFPEGSEYLPVVIGPGTDRLRDIGPETDNLGDVNSNEVLSGVNGAFTPPRGATTPRAATSSPLAVYRSLPAESSPRESRLRTPKSQSMSSYSLRCKPPVYPEWDTSALASYLHKFSASIEFKKSILTLIKYLRHKYLYLQNTCK</sequence>
<keyword evidence="2" id="KW-1133">Transmembrane helix</keyword>
<dbReference type="EMBL" id="ML179265">
    <property type="protein sequence ID" value="THU92881.1"/>
    <property type="molecule type" value="Genomic_DNA"/>
</dbReference>
<keyword evidence="2" id="KW-0812">Transmembrane</keyword>
<protein>
    <submittedName>
        <fullName evidence="3">Uncharacterized protein</fullName>
    </submittedName>
</protein>
<keyword evidence="2" id="KW-0472">Membrane</keyword>
<evidence type="ECO:0000313" key="3">
    <source>
        <dbReference type="EMBL" id="THU92881.1"/>
    </source>
</evidence>